<evidence type="ECO:0000256" key="1">
    <source>
        <dbReference type="ARBA" id="ARBA00004651"/>
    </source>
</evidence>
<dbReference type="InterPro" id="IPR018303">
    <property type="entry name" value="ATPase_P-typ_P_site"/>
</dbReference>
<keyword evidence="5" id="KW-0597">Phosphoprotein</keyword>
<evidence type="ECO:0000313" key="15">
    <source>
        <dbReference type="EMBL" id="SEG39745.1"/>
    </source>
</evidence>
<dbReference type="Pfam" id="PF00702">
    <property type="entry name" value="Hydrolase"/>
    <property type="match status" value="1"/>
</dbReference>
<feature type="transmembrane region" description="Helical" evidence="13">
    <location>
        <begin position="751"/>
        <end position="770"/>
    </location>
</feature>
<dbReference type="RefSeq" id="WP_103926297.1">
    <property type="nucleotide sequence ID" value="NZ_FNVR01000032.1"/>
</dbReference>
<keyword evidence="3" id="KW-0813">Transport</keyword>
<dbReference type="Pfam" id="PF00122">
    <property type="entry name" value="E1-E2_ATPase"/>
    <property type="match status" value="1"/>
</dbReference>
<dbReference type="PRINTS" id="PR00943">
    <property type="entry name" value="CUATPASE"/>
</dbReference>
<keyword evidence="8" id="KW-0460">Magnesium</keyword>
<dbReference type="PROSITE" id="PS00154">
    <property type="entry name" value="ATPASE_E1_E2"/>
    <property type="match status" value="1"/>
</dbReference>
<proteinExistence type="inferred from homology"/>
<dbReference type="AlphaFoldDB" id="A0A1H5ZVD3"/>
<sequence length="809" mass="90610">MKPVSSSEIQAKCYHCGETCEQESLVFDDRRFCCQGCKLVYEVLSQNDLCEYYQMESTPGKSQKANSSFKNRFDYLDDSEVIQKLLDFKDEKESHITFYIPLIHCASCIWLLENLFQINKSIFGSRVDFVKKKVQIKFSHEQISLKEVVTLLSTLGYEPKINLSDLDHKTKNSIDRKTLTKLGVAGFCFGNMMLFSLPEYFSEARLLGEDFKRLFDYLNVVLSLPIVFYSASDYYLSAWNAIRQRKINMDVPIVLGIIAFFLYSLWEIFAQGNAGYMDSLGGLLFFLLLGKIYQQKTFATLEFDRDYKSYFPIAVTRLVQNREEVIPLFKLQVGDVVLVRDEELIPADSLLLSNHANIDYSFVTGEEVPVPKCKGEWIYAGGRQKGDSVLLTIQKSPSQSYLTDLWNNESFEKSSTRLLEPLANRISGVFTWSVLTIAVVAFVFWFGKDLSIAVKAFTTVLIVACPCALSMSTPFTLGNTLRIFGKSKFYLKNAAVVERLALLDTLVFDKTGTLTDPANASIEYFGEPLSSETQSILKAMVARSTHPLSNRINLFLTKADPTSLANVQEIKGSGILADYKNQEFRLGSQRFAGGLDHPIGKEGNHVYLSVEGVNLGYFHIQSGLREGAVKVVNDLIPDYELHVLSGDHAHERESLIQRLSSRLNFNFEQSPKDKLNYLKALNKQEKNTLMVGDGLNDAGALQESQVGIAITDRVSHFSPASDAILDAASFDKIPSFLSFAKQSRSIIKASFGLSFLYNIVGISLAVQGLLSPVLCAILMPLSSISVVVFTTLATNYMGIRKGLIHLNKP</sequence>
<dbReference type="GO" id="GO:0016887">
    <property type="term" value="F:ATP hydrolysis activity"/>
    <property type="evidence" value="ECO:0007669"/>
    <property type="project" value="InterPro"/>
</dbReference>
<dbReference type="InterPro" id="IPR006121">
    <property type="entry name" value="HMA_dom"/>
</dbReference>
<dbReference type="SUPFAM" id="SSF55008">
    <property type="entry name" value="HMA, heavy metal-associated domain"/>
    <property type="match status" value="1"/>
</dbReference>
<evidence type="ECO:0000256" key="8">
    <source>
        <dbReference type="ARBA" id="ARBA00022842"/>
    </source>
</evidence>
<evidence type="ECO:0000256" key="13">
    <source>
        <dbReference type="SAM" id="Phobius"/>
    </source>
</evidence>
<keyword evidence="11" id="KW-0406">Ion transport</keyword>
<gene>
    <name evidence="15" type="ORF">SAMN03080598_03722</name>
</gene>
<keyword evidence="12 13" id="KW-0472">Membrane</keyword>
<evidence type="ECO:0000256" key="11">
    <source>
        <dbReference type="ARBA" id="ARBA00023065"/>
    </source>
</evidence>
<dbReference type="Gene3D" id="3.30.70.100">
    <property type="match status" value="1"/>
</dbReference>
<feature type="transmembrane region" description="Helical" evidence="13">
    <location>
        <begin position="452"/>
        <end position="477"/>
    </location>
</feature>
<feature type="domain" description="HMA" evidence="14">
    <location>
        <begin position="94"/>
        <end position="160"/>
    </location>
</feature>
<dbReference type="InterPro" id="IPR023214">
    <property type="entry name" value="HAD_sf"/>
</dbReference>
<evidence type="ECO:0000256" key="12">
    <source>
        <dbReference type="ARBA" id="ARBA00023136"/>
    </source>
</evidence>
<dbReference type="GO" id="GO:0005886">
    <property type="term" value="C:plasma membrane"/>
    <property type="evidence" value="ECO:0007669"/>
    <property type="project" value="UniProtKB-SubCell"/>
</dbReference>
<organism evidence="15 16">
    <name type="scientific">Algoriphagus boritolerans DSM 17298 = JCM 18970</name>
    <dbReference type="NCBI Taxonomy" id="1120964"/>
    <lineage>
        <taxon>Bacteria</taxon>
        <taxon>Pseudomonadati</taxon>
        <taxon>Bacteroidota</taxon>
        <taxon>Cytophagia</taxon>
        <taxon>Cytophagales</taxon>
        <taxon>Cyclobacteriaceae</taxon>
        <taxon>Algoriphagus</taxon>
    </lineage>
</organism>
<dbReference type="PRINTS" id="PR00119">
    <property type="entry name" value="CATATPASE"/>
</dbReference>
<dbReference type="InterPro" id="IPR023299">
    <property type="entry name" value="ATPase_P-typ_cyto_dom_N"/>
</dbReference>
<dbReference type="GO" id="GO:0005507">
    <property type="term" value="F:copper ion binding"/>
    <property type="evidence" value="ECO:0007669"/>
    <property type="project" value="TreeGrafter"/>
</dbReference>
<dbReference type="Gene3D" id="3.40.1110.10">
    <property type="entry name" value="Calcium-transporting ATPase, cytoplasmic domain N"/>
    <property type="match status" value="1"/>
</dbReference>
<evidence type="ECO:0000256" key="7">
    <source>
        <dbReference type="ARBA" id="ARBA00022723"/>
    </source>
</evidence>
<dbReference type="GO" id="GO:0005524">
    <property type="term" value="F:ATP binding"/>
    <property type="evidence" value="ECO:0007669"/>
    <property type="project" value="InterPro"/>
</dbReference>
<dbReference type="SUPFAM" id="SSF81653">
    <property type="entry name" value="Calcium ATPase, transduction domain A"/>
    <property type="match status" value="1"/>
</dbReference>
<keyword evidence="9" id="KW-1278">Translocase</keyword>
<dbReference type="STRING" id="1120964.GCA_001313265_06108"/>
<dbReference type="PROSITE" id="PS50846">
    <property type="entry name" value="HMA_2"/>
    <property type="match status" value="1"/>
</dbReference>
<dbReference type="SUPFAM" id="SSF56784">
    <property type="entry name" value="HAD-like"/>
    <property type="match status" value="1"/>
</dbReference>
<dbReference type="Pfam" id="PF12156">
    <property type="entry name" value="ATPase-cat_bd"/>
    <property type="match status" value="1"/>
</dbReference>
<evidence type="ECO:0000256" key="4">
    <source>
        <dbReference type="ARBA" id="ARBA00022475"/>
    </source>
</evidence>
<evidence type="ECO:0000256" key="10">
    <source>
        <dbReference type="ARBA" id="ARBA00022989"/>
    </source>
</evidence>
<reference evidence="16" key="1">
    <citation type="submission" date="2016-10" db="EMBL/GenBank/DDBJ databases">
        <authorList>
            <person name="Varghese N."/>
            <person name="Submissions S."/>
        </authorList>
    </citation>
    <scope>NUCLEOTIDE SEQUENCE [LARGE SCALE GENOMIC DNA]</scope>
    <source>
        <strain evidence="16">DSM 17298</strain>
    </source>
</reference>
<feature type="transmembrane region" description="Helical" evidence="13">
    <location>
        <begin position="249"/>
        <end position="269"/>
    </location>
</feature>
<keyword evidence="4" id="KW-1003">Cell membrane</keyword>
<comment type="similarity">
    <text evidence="2">Belongs to the cation transport ATPase (P-type) (TC 3.A.3) family. Type IB subfamily.</text>
</comment>
<dbReference type="PANTHER" id="PTHR43520">
    <property type="entry name" value="ATP7, ISOFORM B"/>
    <property type="match status" value="1"/>
</dbReference>
<dbReference type="Proteomes" id="UP000236736">
    <property type="component" value="Unassembled WGS sequence"/>
</dbReference>
<dbReference type="SUPFAM" id="SSF81665">
    <property type="entry name" value="Calcium ATPase, transmembrane domain M"/>
    <property type="match status" value="1"/>
</dbReference>
<keyword evidence="10 13" id="KW-1133">Transmembrane helix</keyword>
<dbReference type="InterPro" id="IPR036412">
    <property type="entry name" value="HAD-like_sf"/>
</dbReference>
<evidence type="ECO:0000256" key="3">
    <source>
        <dbReference type="ARBA" id="ARBA00022448"/>
    </source>
</evidence>
<dbReference type="Gene3D" id="3.40.50.1000">
    <property type="entry name" value="HAD superfamily/HAD-like"/>
    <property type="match status" value="1"/>
</dbReference>
<feature type="transmembrane region" description="Helical" evidence="13">
    <location>
        <begin position="179"/>
        <end position="197"/>
    </location>
</feature>
<comment type="subcellular location">
    <subcellularLocation>
        <location evidence="1">Cell membrane</location>
        <topology evidence="1">Multi-pass membrane protein</topology>
    </subcellularLocation>
</comment>
<feature type="transmembrane region" description="Helical" evidence="13">
    <location>
        <begin position="426"/>
        <end position="446"/>
    </location>
</feature>
<dbReference type="GO" id="GO:0043682">
    <property type="term" value="F:P-type divalent copper transporter activity"/>
    <property type="evidence" value="ECO:0007669"/>
    <property type="project" value="TreeGrafter"/>
</dbReference>
<dbReference type="NCBIfam" id="TIGR01494">
    <property type="entry name" value="ATPase_P-type"/>
    <property type="match status" value="1"/>
</dbReference>
<dbReference type="GO" id="GO:0055070">
    <property type="term" value="P:copper ion homeostasis"/>
    <property type="evidence" value="ECO:0007669"/>
    <property type="project" value="TreeGrafter"/>
</dbReference>
<keyword evidence="7" id="KW-0479">Metal-binding</keyword>
<evidence type="ECO:0000256" key="6">
    <source>
        <dbReference type="ARBA" id="ARBA00022692"/>
    </source>
</evidence>
<dbReference type="EMBL" id="FNVR01000032">
    <property type="protein sequence ID" value="SEG39745.1"/>
    <property type="molecule type" value="Genomic_DNA"/>
</dbReference>
<evidence type="ECO:0000256" key="2">
    <source>
        <dbReference type="ARBA" id="ARBA00006024"/>
    </source>
</evidence>
<accession>A0A1H5ZVD3</accession>
<feature type="transmembrane region" description="Helical" evidence="13">
    <location>
        <begin position="217"/>
        <end position="237"/>
    </location>
</feature>
<protein>
    <submittedName>
        <fullName evidence="15">Cu+-exporting ATPase</fullName>
    </submittedName>
</protein>
<dbReference type="InterPro" id="IPR008250">
    <property type="entry name" value="ATPase_P-typ_transduc_dom_A_sf"/>
</dbReference>
<evidence type="ECO:0000259" key="14">
    <source>
        <dbReference type="PROSITE" id="PS50846"/>
    </source>
</evidence>
<dbReference type="OrthoDB" id="1488806at2"/>
<feature type="transmembrane region" description="Helical" evidence="13">
    <location>
        <begin position="776"/>
        <end position="799"/>
    </location>
</feature>
<feature type="transmembrane region" description="Helical" evidence="13">
    <location>
        <begin position="275"/>
        <end position="293"/>
    </location>
</feature>
<name>A0A1H5ZVD3_9BACT</name>
<evidence type="ECO:0000313" key="16">
    <source>
        <dbReference type="Proteomes" id="UP000236736"/>
    </source>
</evidence>
<keyword evidence="6 13" id="KW-0812">Transmembrane</keyword>
<dbReference type="PANTHER" id="PTHR43520:SF5">
    <property type="entry name" value="CATION-TRANSPORTING P-TYPE ATPASE-RELATED"/>
    <property type="match status" value="1"/>
</dbReference>
<dbReference type="InterPro" id="IPR036163">
    <property type="entry name" value="HMA_dom_sf"/>
</dbReference>
<dbReference type="InterPro" id="IPR021993">
    <property type="entry name" value="ATPase-cat-bd"/>
</dbReference>
<evidence type="ECO:0000256" key="5">
    <source>
        <dbReference type="ARBA" id="ARBA00022553"/>
    </source>
</evidence>
<evidence type="ECO:0000256" key="9">
    <source>
        <dbReference type="ARBA" id="ARBA00022967"/>
    </source>
</evidence>
<dbReference type="InterPro" id="IPR023298">
    <property type="entry name" value="ATPase_P-typ_TM_dom_sf"/>
</dbReference>
<dbReference type="InterPro" id="IPR059000">
    <property type="entry name" value="ATPase_P-type_domA"/>
</dbReference>
<dbReference type="Gene3D" id="2.70.150.10">
    <property type="entry name" value="Calcium-transporting ATPase, cytoplasmic transduction domain A"/>
    <property type="match status" value="1"/>
</dbReference>
<keyword evidence="16" id="KW-1185">Reference proteome</keyword>
<dbReference type="InterPro" id="IPR001757">
    <property type="entry name" value="P_typ_ATPase"/>
</dbReference>